<protein>
    <submittedName>
        <fullName evidence="1">Class I SAM-dependent methyltransferase</fullName>
    </submittedName>
</protein>
<keyword evidence="1" id="KW-0489">Methyltransferase</keyword>
<sequence>MANSAHRAIANRIAARFRRPWHRDYARNKLRFDPAYAAVAALVTGGREDVLDIGCGLGLLGFYLRERGFHGRCHGVDFDMQKIAEARRIAREYDDGLVFDDGDANALPDFCGHVVLLDVLHYLDAADQQRLLLQAAARVAPGALLIVRNVLRDRSWRFYATVLEERFIYALRWMRSPARHFPVRAEIEAPLHAAGLAVDIRPLWGRTPFNSFVVIARREA</sequence>
<comment type="caution">
    <text evidence="1">The sequence shown here is derived from an EMBL/GenBank/DDBJ whole genome shotgun (WGS) entry which is preliminary data.</text>
</comment>
<evidence type="ECO:0000313" key="1">
    <source>
        <dbReference type="EMBL" id="GAA0708062.1"/>
    </source>
</evidence>
<keyword evidence="1" id="KW-0808">Transferase</keyword>
<accession>A0ABN1IDQ5</accession>
<dbReference type="Proteomes" id="UP001501523">
    <property type="component" value="Unassembled WGS sequence"/>
</dbReference>
<dbReference type="GO" id="GO:0008168">
    <property type="term" value="F:methyltransferase activity"/>
    <property type="evidence" value="ECO:0007669"/>
    <property type="project" value="UniProtKB-KW"/>
</dbReference>
<evidence type="ECO:0000313" key="2">
    <source>
        <dbReference type="Proteomes" id="UP001501523"/>
    </source>
</evidence>
<keyword evidence="2" id="KW-1185">Reference proteome</keyword>
<dbReference type="Pfam" id="PF13489">
    <property type="entry name" value="Methyltransf_23"/>
    <property type="match status" value="1"/>
</dbReference>
<gene>
    <name evidence="1" type="ORF">GCM10009105_07300</name>
</gene>
<organism evidence="1 2">
    <name type="scientific">Dokdonella soli</name>
    <dbReference type="NCBI Taxonomy" id="529810"/>
    <lineage>
        <taxon>Bacteria</taxon>
        <taxon>Pseudomonadati</taxon>
        <taxon>Pseudomonadota</taxon>
        <taxon>Gammaproteobacteria</taxon>
        <taxon>Lysobacterales</taxon>
        <taxon>Rhodanobacteraceae</taxon>
        <taxon>Dokdonella</taxon>
    </lineage>
</organism>
<proteinExistence type="predicted"/>
<dbReference type="SUPFAM" id="SSF53335">
    <property type="entry name" value="S-adenosyl-L-methionine-dependent methyltransferases"/>
    <property type="match status" value="1"/>
</dbReference>
<dbReference type="InterPro" id="IPR029063">
    <property type="entry name" value="SAM-dependent_MTases_sf"/>
</dbReference>
<dbReference type="GO" id="GO:0032259">
    <property type="term" value="P:methylation"/>
    <property type="evidence" value="ECO:0007669"/>
    <property type="project" value="UniProtKB-KW"/>
</dbReference>
<dbReference type="Gene3D" id="3.40.50.150">
    <property type="entry name" value="Vaccinia Virus protein VP39"/>
    <property type="match status" value="1"/>
</dbReference>
<dbReference type="RefSeq" id="WP_343787273.1">
    <property type="nucleotide sequence ID" value="NZ_BAAAEU010000004.1"/>
</dbReference>
<dbReference type="CDD" id="cd02440">
    <property type="entry name" value="AdoMet_MTases"/>
    <property type="match status" value="1"/>
</dbReference>
<name>A0ABN1IDQ5_9GAMM</name>
<reference evidence="1 2" key="1">
    <citation type="journal article" date="2019" name="Int. J. Syst. Evol. Microbiol.">
        <title>The Global Catalogue of Microorganisms (GCM) 10K type strain sequencing project: providing services to taxonomists for standard genome sequencing and annotation.</title>
        <authorList>
            <consortium name="The Broad Institute Genomics Platform"/>
            <consortium name="The Broad Institute Genome Sequencing Center for Infectious Disease"/>
            <person name="Wu L."/>
            <person name="Ma J."/>
        </authorList>
    </citation>
    <scope>NUCLEOTIDE SEQUENCE [LARGE SCALE GENOMIC DNA]</scope>
    <source>
        <strain evidence="1 2">JCM 15421</strain>
    </source>
</reference>
<dbReference type="EMBL" id="BAAAEU010000004">
    <property type="protein sequence ID" value="GAA0708062.1"/>
    <property type="molecule type" value="Genomic_DNA"/>
</dbReference>